<organism evidence="1 2">
    <name type="scientific">Paxillus rubicundulus Ve08.2h10</name>
    <dbReference type="NCBI Taxonomy" id="930991"/>
    <lineage>
        <taxon>Eukaryota</taxon>
        <taxon>Fungi</taxon>
        <taxon>Dikarya</taxon>
        <taxon>Basidiomycota</taxon>
        <taxon>Agaricomycotina</taxon>
        <taxon>Agaricomycetes</taxon>
        <taxon>Agaricomycetidae</taxon>
        <taxon>Boletales</taxon>
        <taxon>Paxilineae</taxon>
        <taxon>Paxillaceae</taxon>
        <taxon>Paxillus</taxon>
    </lineage>
</organism>
<name>A0A0D0DWC3_9AGAM</name>
<evidence type="ECO:0000313" key="1">
    <source>
        <dbReference type="EMBL" id="KIK86580.1"/>
    </source>
</evidence>
<dbReference type="AlphaFoldDB" id="A0A0D0DWC3"/>
<accession>A0A0D0DWC3</accession>
<sequence length="79" mass="8923">MLGLPLRCTRTLHHPSPSKARNHKDLVVASHHDVVIIGNQFSFLRYSAPTNKRDGNPCGVTCPRRYEVGEFAITPYQYS</sequence>
<dbReference type="HOGENOM" id="CLU_2606737_0_0_1"/>
<keyword evidence="2" id="KW-1185">Reference proteome</keyword>
<proteinExistence type="predicted"/>
<dbReference type="EMBL" id="KN825555">
    <property type="protein sequence ID" value="KIK86580.1"/>
    <property type="molecule type" value="Genomic_DNA"/>
</dbReference>
<reference evidence="2" key="2">
    <citation type="submission" date="2015-01" db="EMBL/GenBank/DDBJ databases">
        <title>Evolutionary Origins and Diversification of the Mycorrhizal Mutualists.</title>
        <authorList>
            <consortium name="DOE Joint Genome Institute"/>
            <consortium name="Mycorrhizal Genomics Consortium"/>
            <person name="Kohler A."/>
            <person name="Kuo A."/>
            <person name="Nagy L.G."/>
            <person name="Floudas D."/>
            <person name="Copeland A."/>
            <person name="Barry K.W."/>
            <person name="Cichocki N."/>
            <person name="Veneault-Fourrey C."/>
            <person name="LaButti K."/>
            <person name="Lindquist E.A."/>
            <person name="Lipzen A."/>
            <person name="Lundell T."/>
            <person name="Morin E."/>
            <person name="Murat C."/>
            <person name="Riley R."/>
            <person name="Ohm R."/>
            <person name="Sun H."/>
            <person name="Tunlid A."/>
            <person name="Henrissat B."/>
            <person name="Grigoriev I.V."/>
            <person name="Hibbett D.S."/>
            <person name="Martin F."/>
        </authorList>
    </citation>
    <scope>NUCLEOTIDE SEQUENCE [LARGE SCALE GENOMIC DNA]</scope>
    <source>
        <strain evidence="2">Ve08.2h10</strain>
    </source>
</reference>
<reference evidence="1 2" key="1">
    <citation type="submission" date="2014-04" db="EMBL/GenBank/DDBJ databases">
        <authorList>
            <consortium name="DOE Joint Genome Institute"/>
            <person name="Kuo A."/>
            <person name="Kohler A."/>
            <person name="Jargeat P."/>
            <person name="Nagy L.G."/>
            <person name="Floudas D."/>
            <person name="Copeland A."/>
            <person name="Barry K.W."/>
            <person name="Cichocki N."/>
            <person name="Veneault-Fourrey C."/>
            <person name="LaButti K."/>
            <person name="Lindquist E.A."/>
            <person name="Lipzen A."/>
            <person name="Lundell T."/>
            <person name="Morin E."/>
            <person name="Murat C."/>
            <person name="Sun H."/>
            <person name="Tunlid A."/>
            <person name="Henrissat B."/>
            <person name="Grigoriev I.V."/>
            <person name="Hibbett D.S."/>
            <person name="Martin F."/>
            <person name="Nordberg H.P."/>
            <person name="Cantor M.N."/>
            <person name="Hua S.X."/>
        </authorList>
    </citation>
    <scope>NUCLEOTIDE SEQUENCE [LARGE SCALE GENOMIC DNA]</scope>
    <source>
        <strain evidence="1 2">Ve08.2h10</strain>
    </source>
</reference>
<evidence type="ECO:0000313" key="2">
    <source>
        <dbReference type="Proteomes" id="UP000054538"/>
    </source>
</evidence>
<dbReference type="InParanoid" id="A0A0D0DWC3"/>
<dbReference type="Proteomes" id="UP000054538">
    <property type="component" value="Unassembled WGS sequence"/>
</dbReference>
<gene>
    <name evidence="1" type="ORF">PAXRUDRAFT_693452</name>
</gene>
<protein>
    <submittedName>
        <fullName evidence="1">Uncharacterized protein</fullName>
    </submittedName>
</protein>